<evidence type="ECO:0000256" key="2">
    <source>
        <dbReference type="ARBA" id="ARBA00023136"/>
    </source>
</evidence>
<dbReference type="GO" id="GO:0009279">
    <property type="term" value="C:cell outer membrane"/>
    <property type="evidence" value="ECO:0007669"/>
    <property type="project" value="UniProtKB-SubCell"/>
</dbReference>
<evidence type="ECO:0000256" key="5">
    <source>
        <dbReference type="PROSITE-ProRule" id="PRU00473"/>
    </source>
</evidence>
<feature type="domain" description="OmpA-like" evidence="7">
    <location>
        <begin position="508"/>
        <end position="624"/>
    </location>
</feature>
<dbReference type="InterPro" id="IPR050330">
    <property type="entry name" value="Bact_OuterMem_StrucFunc"/>
</dbReference>
<keyword evidence="9" id="KW-1185">Reference proteome</keyword>
<evidence type="ECO:0000256" key="3">
    <source>
        <dbReference type="ARBA" id="ARBA00023237"/>
    </source>
</evidence>
<dbReference type="SUPFAM" id="SSF48452">
    <property type="entry name" value="TPR-like"/>
    <property type="match status" value="1"/>
</dbReference>
<evidence type="ECO:0000256" key="4">
    <source>
        <dbReference type="PROSITE-ProRule" id="PRU00339"/>
    </source>
</evidence>
<name>A0A4P7PQJ8_9FLAO</name>
<dbReference type="InterPro" id="IPR006664">
    <property type="entry name" value="OMP_bac"/>
</dbReference>
<keyword evidence="2 5" id="KW-0472">Membrane</keyword>
<dbReference type="PANTHER" id="PTHR30329">
    <property type="entry name" value="STATOR ELEMENT OF FLAGELLAR MOTOR COMPLEX"/>
    <property type="match status" value="1"/>
</dbReference>
<dbReference type="Gene3D" id="2.60.40.1120">
    <property type="entry name" value="Carboxypeptidase-like, regulatory domain"/>
    <property type="match status" value="1"/>
</dbReference>
<dbReference type="PROSITE" id="PS51123">
    <property type="entry name" value="OMPA_2"/>
    <property type="match status" value="1"/>
</dbReference>
<dbReference type="CDD" id="cd07185">
    <property type="entry name" value="OmpA_C-like"/>
    <property type="match status" value="1"/>
</dbReference>
<dbReference type="SUPFAM" id="SSF82171">
    <property type="entry name" value="DPP6 N-terminal domain-like"/>
    <property type="match status" value="1"/>
</dbReference>
<keyword evidence="6" id="KW-0732">Signal</keyword>
<dbReference type="EMBL" id="CP038810">
    <property type="protein sequence ID" value="QBZ97029.1"/>
    <property type="molecule type" value="Genomic_DNA"/>
</dbReference>
<accession>A0A4P7PQJ8</accession>
<feature type="repeat" description="TPR" evidence="4">
    <location>
        <begin position="87"/>
        <end position="120"/>
    </location>
</feature>
<dbReference type="RefSeq" id="WP_136151004.1">
    <property type="nucleotide sequence ID" value="NZ_CP038810.1"/>
</dbReference>
<dbReference type="InterPro" id="IPR011042">
    <property type="entry name" value="6-blade_b-propeller_TolB-like"/>
</dbReference>
<feature type="signal peptide" evidence="6">
    <location>
        <begin position="1"/>
        <end position="19"/>
    </location>
</feature>
<protein>
    <recommendedName>
        <fullName evidence="7">OmpA-like domain-containing protein</fullName>
    </recommendedName>
</protein>
<keyword evidence="4" id="KW-0802">TPR repeat</keyword>
<dbReference type="Pfam" id="PF07676">
    <property type="entry name" value="PD40"/>
    <property type="match status" value="2"/>
</dbReference>
<evidence type="ECO:0000313" key="9">
    <source>
        <dbReference type="Proteomes" id="UP000296862"/>
    </source>
</evidence>
<sequence length="624" mass="69067">MKNLYIVLSFVAITFTMSAQNKNTKIADKLFARFEYVNAAKEYQKLVEDGKADPYVYKQLADANYNMFNSSEAVKWYAKATETQQDAETYYRYAQMLKAEGKYEDANKQMRKFAAAAPNDLRAKAFNENPNYIPRLLDKAKLFDIKSSDISSDKSDFGAVLYDNSLYFASARNGARKNYGWTDEPFLDIYKADYNTDGTITNASTVTELNSRWHDGPITISSDGKTAYFASESYKEKESTPKDKKANAKFSQVYLFSVSKNGDSWGTPSSLPFNDETFSNSNPSLSRDGKTLYFSSNRPGSLGTGTTDIWKVAVNADGTYGDPQNLGNKVNTEGNESFPFIADDNKTLYFASAGKQGLGGLDVYQIDLSNGSEASNLAKPVNSEKDDFAFTFNESKKIGFLSSNRSGNDDIYIVNPICAVDVLIVVTDAKTGAILANASVSILDDKKNVIATEMSNAKGEVSYRVECDRAYVVQASKDGYEGNTFAVAKSKGPKAKVDAPLQPIDVIVTEKEIILNPIYFEFDKSNITQEAAFELDKLVQVMKNNPKMVIMAKSHTDSRGADNYNLPLSDRRAKSTVQYVISKGIDASRISGKGFGESEPKEICKPCSEAQYALNRRSEFLIVK</sequence>
<dbReference type="Proteomes" id="UP000296862">
    <property type="component" value="Chromosome"/>
</dbReference>
<dbReference type="InterPro" id="IPR011990">
    <property type="entry name" value="TPR-like_helical_dom_sf"/>
</dbReference>
<dbReference type="InterPro" id="IPR008969">
    <property type="entry name" value="CarboxyPept-like_regulatory"/>
</dbReference>
<dbReference type="Pfam" id="PF00691">
    <property type="entry name" value="OmpA"/>
    <property type="match status" value="1"/>
</dbReference>
<evidence type="ECO:0000313" key="8">
    <source>
        <dbReference type="EMBL" id="QBZ97029.1"/>
    </source>
</evidence>
<dbReference type="PROSITE" id="PS50005">
    <property type="entry name" value="TPR"/>
    <property type="match status" value="1"/>
</dbReference>
<reference evidence="8 9" key="1">
    <citation type="submission" date="2019-04" db="EMBL/GenBank/DDBJ databases">
        <title>Flavobacterium sp. GS03.</title>
        <authorList>
            <person name="Kim H."/>
        </authorList>
    </citation>
    <scope>NUCLEOTIDE SEQUENCE [LARGE SCALE GENOMIC DNA]</scope>
    <source>
        <strain evidence="8 9">GS03</strain>
    </source>
</reference>
<evidence type="ECO:0000256" key="6">
    <source>
        <dbReference type="SAM" id="SignalP"/>
    </source>
</evidence>
<keyword evidence="3" id="KW-0998">Cell outer membrane</keyword>
<dbReference type="Gene3D" id="1.25.40.10">
    <property type="entry name" value="Tetratricopeptide repeat domain"/>
    <property type="match status" value="1"/>
</dbReference>
<dbReference type="InterPro" id="IPR019734">
    <property type="entry name" value="TPR_rpt"/>
</dbReference>
<feature type="chain" id="PRO_5021022035" description="OmpA-like domain-containing protein" evidence="6">
    <location>
        <begin position="20"/>
        <end position="624"/>
    </location>
</feature>
<evidence type="ECO:0000259" key="7">
    <source>
        <dbReference type="PROSITE" id="PS51123"/>
    </source>
</evidence>
<gene>
    <name evidence="8" type="ORF">GS03_00514</name>
</gene>
<dbReference type="InterPro" id="IPR006665">
    <property type="entry name" value="OmpA-like"/>
</dbReference>
<dbReference type="AlphaFoldDB" id="A0A4P7PQJ8"/>
<dbReference type="SUPFAM" id="SSF103088">
    <property type="entry name" value="OmpA-like"/>
    <property type="match status" value="1"/>
</dbReference>
<dbReference type="InterPro" id="IPR036737">
    <property type="entry name" value="OmpA-like_sf"/>
</dbReference>
<organism evidence="8 9">
    <name type="scientific">Flavobacterium sangjuense</name>
    <dbReference type="NCBI Taxonomy" id="2518177"/>
    <lineage>
        <taxon>Bacteria</taxon>
        <taxon>Pseudomonadati</taxon>
        <taxon>Bacteroidota</taxon>
        <taxon>Flavobacteriia</taxon>
        <taxon>Flavobacteriales</taxon>
        <taxon>Flavobacteriaceae</taxon>
        <taxon>Flavobacterium</taxon>
    </lineage>
</organism>
<comment type="subcellular location">
    <subcellularLocation>
        <location evidence="1">Cell outer membrane</location>
    </subcellularLocation>
</comment>
<dbReference type="OrthoDB" id="9809364at2"/>
<dbReference type="PANTHER" id="PTHR30329:SF21">
    <property type="entry name" value="LIPOPROTEIN YIAD-RELATED"/>
    <property type="match status" value="1"/>
</dbReference>
<dbReference type="InterPro" id="IPR011659">
    <property type="entry name" value="WD40"/>
</dbReference>
<dbReference type="SUPFAM" id="SSF49464">
    <property type="entry name" value="Carboxypeptidase regulatory domain-like"/>
    <property type="match status" value="1"/>
</dbReference>
<dbReference type="Gene3D" id="3.30.1330.60">
    <property type="entry name" value="OmpA-like domain"/>
    <property type="match status" value="1"/>
</dbReference>
<dbReference type="PRINTS" id="PR01021">
    <property type="entry name" value="OMPADOMAIN"/>
</dbReference>
<dbReference type="KEGG" id="fsn:GS03_00514"/>
<dbReference type="Gene3D" id="2.120.10.30">
    <property type="entry name" value="TolB, C-terminal domain"/>
    <property type="match status" value="1"/>
</dbReference>
<evidence type="ECO:0000256" key="1">
    <source>
        <dbReference type="ARBA" id="ARBA00004442"/>
    </source>
</evidence>
<proteinExistence type="predicted"/>